<dbReference type="InterPro" id="IPR051410">
    <property type="entry name" value="Ferric/Cupric_Reductase"/>
</dbReference>
<feature type="transmembrane region" description="Helical" evidence="3">
    <location>
        <begin position="59"/>
        <end position="79"/>
    </location>
</feature>
<evidence type="ECO:0000256" key="2">
    <source>
        <dbReference type="SAM" id="MobiDB-lite"/>
    </source>
</evidence>
<feature type="transmembrane region" description="Helical" evidence="3">
    <location>
        <begin position="124"/>
        <end position="144"/>
    </location>
</feature>
<dbReference type="Proteomes" id="UP000245956">
    <property type="component" value="Unassembled WGS sequence"/>
</dbReference>
<feature type="transmembrane region" description="Helical" evidence="3">
    <location>
        <begin position="150"/>
        <end position="168"/>
    </location>
</feature>
<protein>
    <recommendedName>
        <fullName evidence="6">Ferric oxidoreductase domain-containing protein</fullName>
    </recommendedName>
</protein>
<feature type="region of interest" description="Disordered" evidence="2">
    <location>
        <begin position="566"/>
        <end position="614"/>
    </location>
</feature>
<evidence type="ECO:0000256" key="1">
    <source>
        <dbReference type="ARBA" id="ARBA00022448"/>
    </source>
</evidence>
<keyword evidence="3" id="KW-0472">Membrane</keyword>
<evidence type="ECO:0000256" key="3">
    <source>
        <dbReference type="SAM" id="Phobius"/>
    </source>
</evidence>
<evidence type="ECO:0008006" key="6">
    <source>
        <dbReference type="Google" id="ProtNLM"/>
    </source>
</evidence>
<dbReference type="GO" id="GO:0015677">
    <property type="term" value="P:copper ion import"/>
    <property type="evidence" value="ECO:0007669"/>
    <property type="project" value="TreeGrafter"/>
</dbReference>
<gene>
    <name evidence="4" type="ORF">PCL_07034</name>
</gene>
<feature type="compositionally biased region" description="Polar residues" evidence="2">
    <location>
        <begin position="602"/>
        <end position="614"/>
    </location>
</feature>
<dbReference type="GO" id="GO:0006879">
    <property type="term" value="P:intracellular iron ion homeostasis"/>
    <property type="evidence" value="ECO:0007669"/>
    <property type="project" value="TreeGrafter"/>
</dbReference>
<feature type="transmembrane region" description="Helical" evidence="3">
    <location>
        <begin position="91"/>
        <end position="112"/>
    </location>
</feature>
<dbReference type="PANTHER" id="PTHR32361:SF26">
    <property type="entry name" value="FAD-BINDING 8 DOMAIN-CONTAINING PROTEIN-RELATED"/>
    <property type="match status" value="1"/>
</dbReference>
<reference evidence="4 5" key="1">
    <citation type="journal article" date="2016" name="Front. Microbiol.">
        <title>Genome and transcriptome sequences reveal the specific parasitism of the nematophagous Purpureocillium lilacinum 36-1.</title>
        <authorList>
            <person name="Xie J."/>
            <person name="Li S."/>
            <person name="Mo C."/>
            <person name="Xiao X."/>
            <person name="Peng D."/>
            <person name="Wang G."/>
            <person name="Xiao Y."/>
        </authorList>
    </citation>
    <scope>NUCLEOTIDE SEQUENCE [LARGE SCALE GENOMIC DNA]</scope>
    <source>
        <strain evidence="4 5">36-1</strain>
    </source>
</reference>
<dbReference type="InterPro" id="IPR039261">
    <property type="entry name" value="FNR_nucleotide-bd"/>
</dbReference>
<dbReference type="Gene3D" id="3.40.50.80">
    <property type="entry name" value="Nucleotide-binding domain of ferredoxin-NADP reductase (FNR) module"/>
    <property type="match status" value="1"/>
</dbReference>
<feature type="transmembrane region" description="Helical" evidence="3">
    <location>
        <begin position="6"/>
        <end position="30"/>
    </location>
</feature>
<feature type="transmembrane region" description="Helical" evidence="3">
    <location>
        <begin position="207"/>
        <end position="228"/>
    </location>
</feature>
<comment type="caution">
    <text evidence="4">The sequence shown here is derived from an EMBL/GenBank/DDBJ whole genome shotgun (WGS) entry which is preliminary data.</text>
</comment>
<name>A0A2U3DT55_PURLI</name>
<feature type="transmembrane region" description="Helical" evidence="3">
    <location>
        <begin position="180"/>
        <end position="201"/>
    </location>
</feature>
<organism evidence="4 5">
    <name type="scientific">Purpureocillium lilacinum</name>
    <name type="common">Paecilomyces lilacinus</name>
    <dbReference type="NCBI Taxonomy" id="33203"/>
    <lineage>
        <taxon>Eukaryota</taxon>
        <taxon>Fungi</taxon>
        <taxon>Dikarya</taxon>
        <taxon>Ascomycota</taxon>
        <taxon>Pezizomycotina</taxon>
        <taxon>Sordariomycetes</taxon>
        <taxon>Hypocreomycetidae</taxon>
        <taxon>Hypocreales</taxon>
        <taxon>Ophiocordycipitaceae</taxon>
        <taxon>Purpureocillium</taxon>
    </lineage>
</organism>
<keyword evidence="1" id="KW-0813">Transport</keyword>
<accession>A0A2U3DT55</accession>
<dbReference type="EMBL" id="LCWV01000033">
    <property type="protein sequence ID" value="PWI65433.1"/>
    <property type="molecule type" value="Genomic_DNA"/>
</dbReference>
<dbReference type="AlphaFoldDB" id="A0A2U3DT55"/>
<evidence type="ECO:0000313" key="5">
    <source>
        <dbReference type="Proteomes" id="UP000245956"/>
    </source>
</evidence>
<dbReference type="PANTHER" id="PTHR32361">
    <property type="entry name" value="FERRIC/CUPRIC REDUCTASE TRANSMEMBRANE COMPONENT"/>
    <property type="match status" value="1"/>
</dbReference>
<keyword evidence="3" id="KW-1133">Transmembrane helix</keyword>
<dbReference type="GO" id="GO:0000293">
    <property type="term" value="F:ferric-chelate reductase activity"/>
    <property type="evidence" value="ECO:0007669"/>
    <property type="project" value="TreeGrafter"/>
</dbReference>
<keyword evidence="3" id="KW-0812">Transmembrane</keyword>
<proteinExistence type="predicted"/>
<dbReference type="GO" id="GO:0006826">
    <property type="term" value="P:iron ion transport"/>
    <property type="evidence" value="ECO:0007669"/>
    <property type="project" value="TreeGrafter"/>
</dbReference>
<sequence length="614" mass="69030">MDIDVSFLYLISFFGITGLALICWTAKLLIRNPAIYYAKYIRYPLLVDLTCLQATRLHAALFAVFFTINMGAILIPSFFPGWRQIQKRAALMAVVNMAPLCMGGRAPIIDALNIPRNWYHMLHTWVGAVAVLEAVSHSIIALSLHPKPGILLQSGWISFGLLLGVPVMASPPVKRALGKWFLWTHRAISLGAISLLLRHVLTATSQQARILIASSCGFWVATTAFRILKVLYYRRIGDVIEILGTADTVQLEVRLRQPVRLHAGAYFYVFFPFTWYPLRNTIRYNVLHSVTAIAFWHGAYDESRRVTSLRFLLSRQGSHGAAISRLREGQSILLDGPYGQNLKLEDIQNVILSAKGMGIVGILPLALDLALRRKHDDGIRGRVQQISAEDMQLHGRLQATTGEERQLLSRQRQALAEERTRLSKEYLHRDAVKKVIIFWSLESNSQMEWVQKQLETLQKLDPGNKLLIVWCGYPRVREGFSPFEHSRFWMCLDPGAIANFDNLIVTKIKEERARLPGSMGVIVSGNASFCSTVRKGTIDSLGNSAISFMETEYHPRRMANHDILVTDSPFQSGQREGKQKLKRRGQATDTELHDIALGGPRASTSSASVYSERV</sequence>
<dbReference type="GO" id="GO:0005886">
    <property type="term" value="C:plasma membrane"/>
    <property type="evidence" value="ECO:0007669"/>
    <property type="project" value="TreeGrafter"/>
</dbReference>
<evidence type="ECO:0000313" key="4">
    <source>
        <dbReference type="EMBL" id="PWI65433.1"/>
    </source>
</evidence>